<dbReference type="InterPro" id="IPR013815">
    <property type="entry name" value="ATP_grasp_subdomain_1"/>
</dbReference>
<dbReference type="Pfam" id="PF22660">
    <property type="entry name" value="RS_preATP-grasp-like"/>
    <property type="match status" value="1"/>
</dbReference>
<dbReference type="HAMAP" id="MF_01928">
    <property type="entry name" value="PurK"/>
    <property type="match status" value="1"/>
</dbReference>
<keyword evidence="4 5" id="KW-0067">ATP-binding</keyword>
<dbReference type="UniPathway" id="UPA00074">
    <property type="reaction ID" value="UER00942"/>
</dbReference>
<feature type="binding site" evidence="5">
    <location>
        <begin position="270"/>
        <end position="271"/>
    </location>
    <ligand>
        <name>ATP</name>
        <dbReference type="ChEBI" id="CHEBI:30616"/>
    </ligand>
</feature>
<feature type="binding site" evidence="5">
    <location>
        <begin position="185"/>
        <end position="188"/>
    </location>
    <ligand>
        <name>ATP</name>
        <dbReference type="ChEBI" id="CHEBI:30616"/>
    </ligand>
</feature>
<sequence length="394" mass="42714">MEHPSTIQRVGIIGGGQLAWMMGPAAKKLGLKLVVQTPSESDPAVAIAHSTLLADVADAAATQSLAAQCDVITFENEFIDCEGLQTLADGGTIFRPGLDVLALVLDKRHQREFFGRIGLPNPRYGFLNGDETEAELTAKGQSIGFPLVMKTRRLGYDGYGTSVVSDAIQLTATWGKFKQAPVLLEEFVPFKQELAVMVARSAQGDIAVYPTVETQQVDQICRRVLAPARVSPAVAATMESIARALVEQLQLVGIVGIECFLTHDDRVLINEIAPRPHNSGHYSLDACETSQFEQQLRAVGDRPLTPTRLICPQAIMVNLLGLDASEESHHQKLVALRQLPQATLYWYTKGIRPGRKLGHITQRLDGEADPIAAAAAIETIWYGSAGATEKTKLT</sequence>
<dbReference type="Gene3D" id="3.30.1490.20">
    <property type="entry name" value="ATP-grasp fold, A domain"/>
    <property type="match status" value="1"/>
</dbReference>
<comment type="similarity">
    <text evidence="5 6">Belongs to the PurK/PurT family.</text>
</comment>
<dbReference type="GO" id="GO:0005829">
    <property type="term" value="C:cytosol"/>
    <property type="evidence" value="ECO:0007669"/>
    <property type="project" value="TreeGrafter"/>
</dbReference>
<dbReference type="NCBIfam" id="TIGR01161">
    <property type="entry name" value="purK"/>
    <property type="match status" value="1"/>
</dbReference>
<dbReference type="InterPro" id="IPR011054">
    <property type="entry name" value="Rudment_hybrid_motif"/>
</dbReference>
<dbReference type="Proteomes" id="UP000249081">
    <property type="component" value="Unassembled WGS sequence"/>
</dbReference>
<proteinExistence type="inferred from homology"/>
<dbReference type="PANTHER" id="PTHR11609">
    <property type="entry name" value="PURINE BIOSYNTHESIS PROTEIN 6/7, PUR6/7"/>
    <property type="match status" value="1"/>
</dbReference>
<feature type="binding site" evidence="5">
    <location>
        <position position="107"/>
    </location>
    <ligand>
        <name>ATP</name>
        <dbReference type="ChEBI" id="CHEBI:30616"/>
    </ligand>
</feature>
<feature type="domain" description="ATP-grasp" evidence="7">
    <location>
        <begin position="111"/>
        <end position="300"/>
    </location>
</feature>
<dbReference type="Gene3D" id="3.30.470.20">
    <property type="entry name" value="ATP-grasp fold, B domain"/>
    <property type="match status" value="1"/>
</dbReference>
<dbReference type="EC" id="6.3.4.18" evidence="5 6"/>
<dbReference type="NCBIfam" id="NF004679">
    <property type="entry name" value="PRK06019.1-5"/>
    <property type="match status" value="1"/>
</dbReference>
<evidence type="ECO:0000256" key="2">
    <source>
        <dbReference type="ARBA" id="ARBA00022741"/>
    </source>
</evidence>
<dbReference type="InterPro" id="IPR005875">
    <property type="entry name" value="PurK"/>
</dbReference>
<gene>
    <name evidence="5 6" type="primary">purK</name>
    <name evidence="8" type="ORF">DCF17_00955</name>
</gene>
<keyword evidence="1 5" id="KW-0436">Ligase</keyword>
<dbReference type="InterPro" id="IPR003135">
    <property type="entry name" value="ATP-grasp_carboxylate-amine"/>
</dbReference>
<dbReference type="InterPro" id="IPR054350">
    <property type="entry name" value="PurT/PurK_preATP-grasp"/>
</dbReference>
<evidence type="ECO:0000256" key="6">
    <source>
        <dbReference type="RuleBase" id="RU361200"/>
    </source>
</evidence>
<evidence type="ECO:0000256" key="3">
    <source>
        <dbReference type="ARBA" id="ARBA00022755"/>
    </source>
</evidence>
<evidence type="ECO:0000313" key="9">
    <source>
        <dbReference type="Proteomes" id="UP000249081"/>
    </source>
</evidence>
<protein>
    <recommendedName>
        <fullName evidence="5 6">N5-carboxyaminoimidazole ribonucleotide synthase</fullName>
        <shortName evidence="5 6">N5-CAIR synthase</shortName>
        <ecNumber evidence="5 6">6.3.4.18</ecNumber>
    </recommendedName>
    <alternativeName>
        <fullName evidence="5 6">5-(carboxyamino)imidazole ribonucleotide synthetase</fullName>
    </alternativeName>
</protein>
<name>A0A2W4YDZ7_9CYAN</name>
<accession>A0A2W4YDZ7</accession>
<dbReference type="SUPFAM" id="SSF51246">
    <property type="entry name" value="Rudiment single hybrid motif"/>
    <property type="match status" value="1"/>
</dbReference>
<dbReference type="SUPFAM" id="SSF52440">
    <property type="entry name" value="PreATP-grasp domain"/>
    <property type="match status" value="1"/>
</dbReference>
<reference evidence="8 9" key="2">
    <citation type="submission" date="2018-06" db="EMBL/GenBank/DDBJ databases">
        <title>Metagenomic assembly of (sub)arctic Cyanobacteria and their associated microbiome from non-axenic cultures.</title>
        <authorList>
            <person name="Baurain D."/>
        </authorList>
    </citation>
    <scope>NUCLEOTIDE SEQUENCE [LARGE SCALE GENOMIC DNA]</scope>
    <source>
        <strain evidence="8">ULC041bin1</strain>
    </source>
</reference>
<dbReference type="PROSITE" id="PS50975">
    <property type="entry name" value="ATP_GRASP"/>
    <property type="match status" value="1"/>
</dbReference>
<dbReference type="InterPro" id="IPR011761">
    <property type="entry name" value="ATP-grasp"/>
</dbReference>
<comment type="pathway">
    <text evidence="5 6">Purine metabolism; IMP biosynthesis via de novo pathway; 5-amino-1-(5-phospho-D-ribosyl)imidazole-4-carboxylate from 5-amino-1-(5-phospho-D-ribosyl)imidazole (N5-CAIR route): step 1/2.</text>
</comment>
<dbReference type="InterPro" id="IPR040686">
    <property type="entry name" value="PurK_C"/>
</dbReference>
<dbReference type="InterPro" id="IPR016185">
    <property type="entry name" value="PreATP-grasp_dom_sf"/>
</dbReference>
<dbReference type="PANTHER" id="PTHR11609:SF5">
    <property type="entry name" value="PHOSPHORIBOSYLAMINOIMIDAZOLE CARBOXYLASE"/>
    <property type="match status" value="1"/>
</dbReference>
<comment type="caution">
    <text evidence="8">The sequence shown here is derived from an EMBL/GenBank/DDBJ whole genome shotgun (WGS) entry which is preliminary data.</text>
</comment>
<reference evidence="9" key="1">
    <citation type="submission" date="2018-04" db="EMBL/GenBank/DDBJ databases">
        <authorList>
            <person name="Cornet L."/>
        </authorList>
    </citation>
    <scope>NUCLEOTIDE SEQUENCE [LARGE SCALE GENOMIC DNA]</scope>
</reference>
<dbReference type="Pfam" id="PF02222">
    <property type="entry name" value="ATP-grasp"/>
    <property type="match status" value="1"/>
</dbReference>
<dbReference type="EMBL" id="QBMN01000004">
    <property type="protein sequence ID" value="PZO45531.1"/>
    <property type="molecule type" value="Genomic_DNA"/>
</dbReference>
<dbReference type="GO" id="GO:0046872">
    <property type="term" value="F:metal ion binding"/>
    <property type="evidence" value="ECO:0007669"/>
    <property type="project" value="InterPro"/>
</dbReference>
<dbReference type="GO" id="GO:0006189">
    <property type="term" value="P:'de novo' IMP biosynthetic process"/>
    <property type="evidence" value="ECO:0007669"/>
    <property type="project" value="UniProtKB-UniRule"/>
</dbReference>
<dbReference type="SUPFAM" id="SSF56059">
    <property type="entry name" value="Glutathione synthetase ATP-binding domain-like"/>
    <property type="match status" value="1"/>
</dbReference>
<comment type="subunit">
    <text evidence="5 6">Homodimer.</text>
</comment>
<dbReference type="GO" id="GO:0004638">
    <property type="term" value="F:phosphoribosylaminoimidazole carboxylase activity"/>
    <property type="evidence" value="ECO:0007669"/>
    <property type="project" value="InterPro"/>
</dbReference>
<dbReference type="Pfam" id="PF17769">
    <property type="entry name" value="PurK_C"/>
    <property type="match status" value="1"/>
</dbReference>
<comment type="function">
    <text evidence="6">Catalyzes the ATP-dependent conversion of 5-aminoimidazole ribonucleotide (AIR) and HCO(3)- to N5-carboxyaminoimidazole ribonucleotide (N5-CAIR).</text>
</comment>
<dbReference type="GO" id="GO:0005524">
    <property type="term" value="F:ATP binding"/>
    <property type="evidence" value="ECO:0007669"/>
    <property type="project" value="UniProtKB-UniRule"/>
</dbReference>
<feature type="binding site" evidence="5">
    <location>
        <position position="193"/>
    </location>
    <ligand>
        <name>ATP</name>
        <dbReference type="ChEBI" id="CHEBI:30616"/>
    </ligand>
</feature>
<evidence type="ECO:0000256" key="4">
    <source>
        <dbReference type="ARBA" id="ARBA00022840"/>
    </source>
</evidence>
<evidence type="ECO:0000256" key="1">
    <source>
        <dbReference type="ARBA" id="ARBA00022598"/>
    </source>
</evidence>
<comment type="catalytic activity">
    <reaction evidence="5 6">
        <text>5-amino-1-(5-phospho-beta-D-ribosyl)imidazole + hydrogencarbonate + ATP = 5-carboxyamino-1-(5-phospho-D-ribosyl)imidazole + ADP + phosphate + 2 H(+)</text>
        <dbReference type="Rhea" id="RHEA:19317"/>
        <dbReference type="ChEBI" id="CHEBI:15378"/>
        <dbReference type="ChEBI" id="CHEBI:17544"/>
        <dbReference type="ChEBI" id="CHEBI:30616"/>
        <dbReference type="ChEBI" id="CHEBI:43474"/>
        <dbReference type="ChEBI" id="CHEBI:58730"/>
        <dbReference type="ChEBI" id="CHEBI:137981"/>
        <dbReference type="ChEBI" id="CHEBI:456216"/>
        <dbReference type="EC" id="6.3.4.18"/>
    </reaction>
</comment>
<comment type="function">
    <text evidence="5">Catalyzes the ATP-dependent conversion of 5-aminoimidazole ribonucleotide (AIR) and HCO(3)(-) to N5-carboxyaminoimidazole ribonucleotide (N5-CAIR).</text>
</comment>
<comment type="caution">
    <text evidence="5">Lacks conserved residue(s) required for the propagation of feature annotation.</text>
</comment>
<keyword evidence="3 5" id="KW-0658">Purine biosynthesis</keyword>
<dbReference type="GO" id="GO:0034028">
    <property type="term" value="F:5-(carboxyamino)imidazole ribonucleotide synthase activity"/>
    <property type="evidence" value="ECO:0007669"/>
    <property type="project" value="UniProtKB-UniRule"/>
</dbReference>
<organism evidence="8 9">
    <name type="scientific">Shackletoniella antarctica</name>
    <dbReference type="NCBI Taxonomy" id="268115"/>
    <lineage>
        <taxon>Bacteria</taxon>
        <taxon>Bacillati</taxon>
        <taxon>Cyanobacteriota</taxon>
        <taxon>Cyanophyceae</taxon>
        <taxon>Oculatellales</taxon>
        <taxon>Oculatellaceae</taxon>
        <taxon>Shackletoniella</taxon>
    </lineage>
</organism>
<dbReference type="Gene3D" id="3.40.50.20">
    <property type="match status" value="1"/>
</dbReference>
<evidence type="ECO:0000256" key="5">
    <source>
        <dbReference type="HAMAP-Rule" id="MF_01928"/>
    </source>
</evidence>
<evidence type="ECO:0000313" key="8">
    <source>
        <dbReference type="EMBL" id="PZO45531.1"/>
    </source>
</evidence>
<feature type="binding site" evidence="5">
    <location>
        <position position="150"/>
    </location>
    <ligand>
        <name>ATP</name>
        <dbReference type="ChEBI" id="CHEBI:30616"/>
    </ligand>
</feature>
<dbReference type="AlphaFoldDB" id="A0A2W4YDZ7"/>
<keyword evidence="2 5" id="KW-0547">Nucleotide-binding</keyword>
<evidence type="ECO:0000259" key="7">
    <source>
        <dbReference type="PROSITE" id="PS50975"/>
    </source>
</evidence>